<dbReference type="GO" id="GO:0003824">
    <property type="term" value="F:catalytic activity"/>
    <property type="evidence" value="ECO:0007669"/>
    <property type="project" value="InterPro"/>
</dbReference>
<dbReference type="EMBL" id="CP000828">
    <property type="protein sequence ID" value="ABW26994.1"/>
    <property type="molecule type" value="Genomic_DNA"/>
</dbReference>
<dbReference type="SUPFAM" id="SSF102114">
    <property type="entry name" value="Radical SAM enzymes"/>
    <property type="match status" value="1"/>
</dbReference>
<dbReference type="OrthoDB" id="9808591at2"/>
<keyword evidence="4" id="KW-0411">Iron-sulfur</keyword>
<proteinExistence type="predicted"/>
<keyword evidence="3" id="KW-0408">Iron</keyword>
<dbReference type="GO" id="GO:0051536">
    <property type="term" value="F:iron-sulfur cluster binding"/>
    <property type="evidence" value="ECO:0007669"/>
    <property type="project" value="UniProtKB-KW"/>
</dbReference>
<dbReference type="InterPro" id="IPR013785">
    <property type="entry name" value="Aldolase_TIM"/>
</dbReference>
<keyword evidence="1" id="KW-0949">S-adenosyl-L-methionine</keyword>
<evidence type="ECO:0000256" key="1">
    <source>
        <dbReference type="ARBA" id="ARBA00022691"/>
    </source>
</evidence>
<dbReference type="eggNOG" id="COG0535">
    <property type="taxonomic scope" value="Bacteria"/>
</dbReference>
<evidence type="ECO:0000256" key="4">
    <source>
        <dbReference type="ARBA" id="ARBA00023014"/>
    </source>
</evidence>
<accession>B0CFH5</accession>
<dbReference type="InterPro" id="IPR058240">
    <property type="entry name" value="rSAM_sf"/>
</dbReference>
<dbReference type="InterPro" id="IPR007197">
    <property type="entry name" value="rSAM"/>
</dbReference>
<sequence length="365" mass="40429">MLTQNRQSNPTRLPQPFIPYRPKYSPLSWIKRNVVVARAFLGALAIVLKSRRQQQSLPFGASIEITDRCNAGCHYCYVYPSDWNQTQRVRGYLQLSPPEHKAKDQAIYQTLDQLSRQGMVLATLVGGEPTLAPKVIQYAARKFPVVWVVTNGSSKFPKVPHSVVYSVSIDGPPDHHNQTRDPLGFFQNHAYQDLHGMAAAIVRNINESERGAYAHITLTQSSLKLFPETVEWLVTSITKLRGIMVSGAATHSPADPNTLTLADRQTMKGMIETAAAKYSWDLFPFNQPAVNAYLFDAPFVIQDPTQCTVARRVTSLGFDGASVGKCILRDETDCQTCVCNLTGLMRGVATADRPSLKGLYQACLG</sequence>
<dbReference type="GO" id="GO:0046872">
    <property type="term" value="F:metal ion binding"/>
    <property type="evidence" value="ECO:0007669"/>
    <property type="project" value="UniProtKB-KW"/>
</dbReference>
<evidence type="ECO:0000313" key="6">
    <source>
        <dbReference type="EMBL" id="ABW26994.1"/>
    </source>
</evidence>
<dbReference type="Gene3D" id="3.20.20.70">
    <property type="entry name" value="Aldolase class I"/>
    <property type="match status" value="1"/>
</dbReference>
<evidence type="ECO:0000256" key="3">
    <source>
        <dbReference type="ARBA" id="ARBA00023004"/>
    </source>
</evidence>
<dbReference type="KEGG" id="amr:AM1_1978"/>
<keyword evidence="7" id="KW-1185">Reference proteome</keyword>
<dbReference type="PANTHER" id="PTHR11228:SF7">
    <property type="entry name" value="PQQA PEPTIDE CYCLASE"/>
    <property type="match status" value="1"/>
</dbReference>
<feature type="domain" description="Radical SAM core" evidence="5">
    <location>
        <begin position="63"/>
        <end position="140"/>
    </location>
</feature>
<protein>
    <recommendedName>
        <fullName evidence="5">Radical SAM core domain-containing protein</fullName>
    </recommendedName>
</protein>
<evidence type="ECO:0000313" key="7">
    <source>
        <dbReference type="Proteomes" id="UP000000268"/>
    </source>
</evidence>
<dbReference type="CDD" id="cd01335">
    <property type="entry name" value="Radical_SAM"/>
    <property type="match status" value="1"/>
</dbReference>
<reference evidence="6 7" key="1">
    <citation type="journal article" date="2008" name="Proc. Natl. Acad. Sci. U.S.A.">
        <title>Niche adaptation and genome expansion in the chlorophyll d-producing cyanobacterium Acaryochloris marina.</title>
        <authorList>
            <person name="Swingley W.D."/>
            <person name="Chen M."/>
            <person name="Cheung P.C."/>
            <person name="Conrad A.L."/>
            <person name="Dejesa L.C."/>
            <person name="Hao J."/>
            <person name="Honchak B.M."/>
            <person name="Karbach L.E."/>
            <person name="Kurdoglu A."/>
            <person name="Lahiri S."/>
            <person name="Mastrian S.D."/>
            <person name="Miyashita H."/>
            <person name="Page L."/>
            <person name="Ramakrishna P."/>
            <person name="Satoh S."/>
            <person name="Sattley W.M."/>
            <person name="Shimada Y."/>
            <person name="Taylor H.L."/>
            <person name="Tomo T."/>
            <person name="Tsuchiya T."/>
            <person name="Wang Z.T."/>
            <person name="Raymond J."/>
            <person name="Mimuro M."/>
            <person name="Blankenship R.E."/>
            <person name="Touchman J.W."/>
        </authorList>
    </citation>
    <scope>NUCLEOTIDE SEQUENCE [LARGE SCALE GENOMIC DNA]</scope>
    <source>
        <strain evidence="7">MBIC 11017</strain>
    </source>
</reference>
<dbReference type="Proteomes" id="UP000000268">
    <property type="component" value="Chromosome"/>
</dbReference>
<dbReference type="PANTHER" id="PTHR11228">
    <property type="entry name" value="RADICAL SAM DOMAIN PROTEIN"/>
    <property type="match status" value="1"/>
</dbReference>
<dbReference type="AlphaFoldDB" id="B0CFH5"/>
<dbReference type="SFLD" id="SFLDS00029">
    <property type="entry name" value="Radical_SAM"/>
    <property type="match status" value="1"/>
</dbReference>
<dbReference type="InterPro" id="IPR050377">
    <property type="entry name" value="Radical_SAM_PqqE_MftC-like"/>
</dbReference>
<organism evidence="6 7">
    <name type="scientific">Acaryochloris marina (strain MBIC 11017)</name>
    <dbReference type="NCBI Taxonomy" id="329726"/>
    <lineage>
        <taxon>Bacteria</taxon>
        <taxon>Bacillati</taxon>
        <taxon>Cyanobacteriota</taxon>
        <taxon>Cyanophyceae</taxon>
        <taxon>Acaryochloridales</taxon>
        <taxon>Acaryochloridaceae</taxon>
        <taxon>Acaryochloris</taxon>
    </lineage>
</organism>
<gene>
    <name evidence="6" type="ordered locus">AM1_1978</name>
</gene>
<name>B0CFH5_ACAM1</name>
<evidence type="ECO:0000259" key="5">
    <source>
        <dbReference type="Pfam" id="PF04055"/>
    </source>
</evidence>
<evidence type="ECO:0000256" key="2">
    <source>
        <dbReference type="ARBA" id="ARBA00022723"/>
    </source>
</evidence>
<dbReference type="HOGENOM" id="CLU_757843_0_0_3"/>
<dbReference type="Pfam" id="PF04055">
    <property type="entry name" value="Radical_SAM"/>
    <property type="match status" value="1"/>
</dbReference>
<keyword evidence="2" id="KW-0479">Metal-binding</keyword>
<dbReference type="RefSeq" id="WP_012162492.1">
    <property type="nucleotide sequence ID" value="NC_009925.1"/>
</dbReference>